<organism evidence="3 4">
    <name type="scientific">Actinotalea soli</name>
    <dbReference type="NCBI Taxonomy" id="2819234"/>
    <lineage>
        <taxon>Bacteria</taxon>
        <taxon>Bacillati</taxon>
        <taxon>Actinomycetota</taxon>
        <taxon>Actinomycetes</taxon>
        <taxon>Micrococcales</taxon>
        <taxon>Cellulomonadaceae</taxon>
        <taxon>Actinotalea</taxon>
    </lineage>
</organism>
<dbReference type="EMBL" id="JAGEMK010000007">
    <property type="protein sequence ID" value="MBO1752660.1"/>
    <property type="molecule type" value="Genomic_DNA"/>
</dbReference>
<keyword evidence="2" id="KW-0732">Signal</keyword>
<comment type="caution">
    <text evidence="3">The sequence shown here is derived from an EMBL/GenBank/DDBJ whole genome shotgun (WGS) entry which is preliminary data.</text>
</comment>
<proteinExistence type="predicted"/>
<evidence type="ECO:0000256" key="1">
    <source>
        <dbReference type="SAM" id="MobiDB-lite"/>
    </source>
</evidence>
<gene>
    <name evidence="3" type="ORF">J4G33_12675</name>
</gene>
<accession>A0A939LTE1</accession>
<name>A0A939LTE1_9CELL</name>
<feature type="region of interest" description="Disordered" evidence="1">
    <location>
        <begin position="324"/>
        <end position="352"/>
    </location>
</feature>
<feature type="chain" id="PRO_5037368194" evidence="2">
    <location>
        <begin position="36"/>
        <end position="539"/>
    </location>
</feature>
<feature type="signal peptide" evidence="2">
    <location>
        <begin position="1"/>
        <end position="35"/>
    </location>
</feature>
<dbReference type="AlphaFoldDB" id="A0A939LTE1"/>
<keyword evidence="4" id="KW-1185">Reference proteome</keyword>
<reference evidence="3" key="1">
    <citation type="submission" date="2021-03" db="EMBL/GenBank/DDBJ databases">
        <title>Actinotalea soli sp. nov., isolated from soil.</title>
        <authorList>
            <person name="Ping W."/>
            <person name="Zhang J."/>
        </authorList>
    </citation>
    <scope>NUCLEOTIDE SEQUENCE</scope>
    <source>
        <strain evidence="3">BY-33</strain>
    </source>
</reference>
<sequence>MAPPTPARRRPCPAPWIVALLLALGASGLLSTAAAAPSGASPRSAAVAPVAATGTGVVPDAPRLTWRPPALVSPQVVAISATNRTPRLDDTRDYVIQMPATPLEVDGGVTISGGRNVVLVGGTISIPAGAQQANHANRGLFLKDQTGTVHVEGLLITGPGLGEGINLDQRKGAVVQLQNVRVETTHGSFETNHADVLQTWAGPRVLRVDRLSGTTQYQGFFLLPQQFGTQAQPEVMDLRRVDLHGTAGSGYLLWRDGLEWPLRVQDVWVAPSNPGSRDSFLWPKGTAPGTDAWPQVDVGTPPGGEFVPAGRAGVGYTSPGYVSTGTGLPGGGGGTLPAEDETPEPPPTPRLHVTAQVTGPTTIPAGGASSVDVTYTRHGQPVPSATLTLQRHRNGTWSDAATIPITDGRGSRPLRPGSTTTTYRWRNYNHTSITAPFTITVQPPTPRLHVTAQVTGPTTIPAGGASSVDVTYTRHGQPVPSATLTLQRHRNGTWSDAATIPITDGRGSRSLRPGSTTTTYRWRNYNHTSITAPFTITVR</sequence>
<dbReference type="Proteomes" id="UP000664209">
    <property type="component" value="Unassembled WGS sequence"/>
</dbReference>
<evidence type="ECO:0000313" key="4">
    <source>
        <dbReference type="Proteomes" id="UP000664209"/>
    </source>
</evidence>
<protein>
    <submittedName>
        <fullName evidence="3">Uncharacterized protein</fullName>
    </submittedName>
</protein>
<evidence type="ECO:0000256" key="2">
    <source>
        <dbReference type="SAM" id="SignalP"/>
    </source>
</evidence>
<feature type="region of interest" description="Disordered" evidence="1">
    <location>
        <begin position="400"/>
        <end position="422"/>
    </location>
</feature>
<dbReference type="RefSeq" id="WP_208056351.1">
    <property type="nucleotide sequence ID" value="NZ_JAGEMK010000007.1"/>
</dbReference>
<evidence type="ECO:0000313" key="3">
    <source>
        <dbReference type="EMBL" id="MBO1752660.1"/>
    </source>
</evidence>